<keyword evidence="3" id="KW-1185">Reference proteome</keyword>
<proteinExistence type="predicted"/>
<reference evidence="1 3" key="1">
    <citation type="submission" date="2024-02" db="EMBL/GenBank/DDBJ databases">
        <authorList>
            <person name="Vignale AGUSTIN F."/>
            <person name="Sosa J E."/>
            <person name="Modenutti C."/>
        </authorList>
    </citation>
    <scope>NUCLEOTIDE SEQUENCE [LARGE SCALE GENOMIC DNA]</scope>
</reference>
<dbReference type="Proteomes" id="UP001642360">
    <property type="component" value="Unassembled WGS sequence"/>
</dbReference>
<comment type="caution">
    <text evidence="1">The sequence shown here is derived from an EMBL/GenBank/DDBJ whole genome shotgun (WGS) entry which is preliminary data.</text>
</comment>
<accession>A0ABC8UTT5</accession>
<name>A0ABC8UTT5_9AQUA</name>
<protein>
    <submittedName>
        <fullName evidence="1">Uncharacterized protein</fullName>
    </submittedName>
</protein>
<gene>
    <name evidence="1" type="ORF">ILEXP_LOCUS54802</name>
    <name evidence="2" type="ORF">ILEXP_LOCUS58100</name>
</gene>
<dbReference type="EMBL" id="CAUOFW020008969">
    <property type="protein sequence ID" value="CAK9184473.1"/>
    <property type="molecule type" value="Genomic_DNA"/>
</dbReference>
<evidence type="ECO:0000313" key="1">
    <source>
        <dbReference type="EMBL" id="CAK9184473.1"/>
    </source>
</evidence>
<dbReference type="EMBL" id="CAUOFW020010024">
    <property type="protein sequence ID" value="CAK9187535.1"/>
    <property type="molecule type" value="Genomic_DNA"/>
</dbReference>
<dbReference type="AlphaFoldDB" id="A0ABC8UTT5"/>
<organism evidence="1 3">
    <name type="scientific">Ilex paraguariensis</name>
    <name type="common">yerba mate</name>
    <dbReference type="NCBI Taxonomy" id="185542"/>
    <lineage>
        <taxon>Eukaryota</taxon>
        <taxon>Viridiplantae</taxon>
        <taxon>Streptophyta</taxon>
        <taxon>Embryophyta</taxon>
        <taxon>Tracheophyta</taxon>
        <taxon>Spermatophyta</taxon>
        <taxon>Magnoliopsida</taxon>
        <taxon>eudicotyledons</taxon>
        <taxon>Gunneridae</taxon>
        <taxon>Pentapetalae</taxon>
        <taxon>asterids</taxon>
        <taxon>campanulids</taxon>
        <taxon>Aquifoliales</taxon>
        <taxon>Aquifoliaceae</taxon>
        <taxon>Ilex</taxon>
    </lineage>
</organism>
<sequence length="112" mass="13005">MFWNLTKLAAQTRGYPLFQVIQKLKLVKVALKDLNRRKCSDISGRVNEMRKKLHDIQRAMQHQSNLSQLQQLEKETLSEKGLGTMKNPFSCRNLATLLAGAIRRRPKQKFLL</sequence>
<evidence type="ECO:0000313" key="2">
    <source>
        <dbReference type="EMBL" id="CAK9187535.1"/>
    </source>
</evidence>
<evidence type="ECO:0000313" key="3">
    <source>
        <dbReference type="Proteomes" id="UP001642360"/>
    </source>
</evidence>